<dbReference type="NCBIfam" id="TIGR01364">
    <property type="entry name" value="serC_1"/>
    <property type="match status" value="1"/>
</dbReference>
<evidence type="ECO:0000256" key="1">
    <source>
        <dbReference type="ARBA" id="ARBA00003483"/>
    </source>
</evidence>
<keyword evidence="5 11" id="KW-0028">Amino-acid biosynthesis</keyword>
<keyword evidence="8 11" id="KW-0718">Serine biosynthesis</keyword>
<dbReference type="EMBL" id="FQTT01000015">
    <property type="protein sequence ID" value="SHE26589.1"/>
    <property type="molecule type" value="Genomic_DNA"/>
</dbReference>
<dbReference type="GO" id="GO:0030170">
    <property type="term" value="F:pyridoxal phosphate binding"/>
    <property type="evidence" value="ECO:0007669"/>
    <property type="project" value="UniProtKB-UniRule"/>
</dbReference>
<dbReference type="FunFam" id="3.40.640.10:FF:000010">
    <property type="entry name" value="Phosphoserine aminotransferase"/>
    <property type="match status" value="1"/>
</dbReference>
<evidence type="ECO:0000256" key="5">
    <source>
        <dbReference type="ARBA" id="ARBA00022605"/>
    </source>
</evidence>
<feature type="binding site" evidence="11">
    <location>
        <begin position="235"/>
        <end position="236"/>
    </location>
    <ligand>
        <name>pyridoxal 5'-phosphate</name>
        <dbReference type="ChEBI" id="CHEBI:597326"/>
    </ligand>
</feature>
<comment type="catalytic activity">
    <reaction evidence="10 11 12">
        <text>O-phospho-L-serine + 2-oxoglutarate = 3-phosphooxypyruvate + L-glutamate</text>
        <dbReference type="Rhea" id="RHEA:14329"/>
        <dbReference type="ChEBI" id="CHEBI:16810"/>
        <dbReference type="ChEBI" id="CHEBI:18110"/>
        <dbReference type="ChEBI" id="CHEBI:29985"/>
        <dbReference type="ChEBI" id="CHEBI:57524"/>
        <dbReference type="EC" id="2.6.1.52"/>
    </reaction>
</comment>
<keyword evidence="15" id="KW-1185">Reference proteome</keyword>
<feature type="domain" description="Aminotransferase class V" evidence="13">
    <location>
        <begin position="1"/>
        <end position="346"/>
    </location>
</feature>
<evidence type="ECO:0000313" key="15">
    <source>
        <dbReference type="Proteomes" id="UP000184291"/>
    </source>
</evidence>
<evidence type="ECO:0000256" key="4">
    <source>
        <dbReference type="ARBA" id="ARBA00022576"/>
    </source>
</evidence>
<dbReference type="AlphaFoldDB" id="A0A1M4S361"/>
<evidence type="ECO:0000256" key="2">
    <source>
        <dbReference type="ARBA" id="ARBA00005099"/>
    </source>
</evidence>
<comment type="catalytic activity">
    <reaction evidence="9 11">
        <text>4-(phosphooxy)-L-threonine + 2-oxoglutarate = (R)-3-hydroxy-2-oxo-4-phosphooxybutanoate + L-glutamate</text>
        <dbReference type="Rhea" id="RHEA:16573"/>
        <dbReference type="ChEBI" id="CHEBI:16810"/>
        <dbReference type="ChEBI" id="CHEBI:29985"/>
        <dbReference type="ChEBI" id="CHEBI:58452"/>
        <dbReference type="ChEBI" id="CHEBI:58538"/>
        <dbReference type="EC" id="2.6.1.52"/>
    </reaction>
</comment>
<evidence type="ECO:0000256" key="12">
    <source>
        <dbReference type="RuleBase" id="RU004505"/>
    </source>
</evidence>
<evidence type="ECO:0000256" key="8">
    <source>
        <dbReference type="ARBA" id="ARBA00023299"/>
    </source>
</evidence>
<evidence type="ECO:0000256" key="3">
    <source>
        <dbReference type="ARBA" id="ARBA00006904"/>
    </source>
</evidence>
<dbReference type="FunFam" id="3.90.1150.10:FF:000006">
    <property type="entry name" value="Phosphoserine aminotransferase"/>
    <property type="match status" value="1"/>
</dbReference>
<dbReference type="PIRSF" id="PIRSF000525">
    <property type="entry name" value="SerC"/>
    <property type="match status" value="1"/>
</dbReference>
<keyword evidence="6 11" id="KW-0808">Transferase</keyword>
<accession>A0A1M4S361</accession>
<dbReference type="EC" id="2.6.1.52" evidence="11"/>
<evidence type="ECO:0000256" key="7">
    <source>
        <dbReference type="ARBA" id="ARBA00022898"/>
    </source>
</evidence>
<evidence type="ECO:0000256" key="10">
    <source>
        <dbReference type="ARBA" id="ARBA00049007"/>
    </source>
</evidence>
<evidence type="ECO:0000313" key="14">
    <source>
        <dbReference type="EMBL" id="SHE26589.1"/>
    </source>
</evidence>
<organism evidence="14 15">
    <name type="scientific">Actinomyces glycerinitolerans</name>
    <dbReference type="NCBI Taxonomy" id="1892869"/>
    <lineage>
        <taxon>Bacteria</taxon>
        <taxon>Bacillati</taxon>
        <taxon>Actinomycetota</taxon>
        <taxon>Actinomycetes</taxon>
        <taxon>Actinomycetales</taxon>
        <taxon>Actinomycetaceae</taxon>
        <taxon>Actinomyces</taxon>
    </lineage>
</organism>
<feature type="binding site" evidence="11">
    <location>
        <begin position="73"/>
        <end position="74"/>
    </location>
    <ligand>
        <name>pyridoxal 5'-phosphate</name>
        <dbReference type="ChEBI" id="CHEBI:597326"/>
    </ligand>
</feature>
<comment type="cofactor">
    <cofactor evidence="11">
        <name>pyridoxal 5'-phosphate</name>
        <dbReference type="ChEBI" id="CHEBI:597326"/>
    </cofactor>
    <text evidence="11">Binds 1 pyridoxal phosphate per subunit.</text>
</comment>
<dbReference type="UniPathway" id="UPA00135">
    <property type="reaction ID" value="UER00197"/>
</dbReference>
<dbReference type="PANTHER" id="PTHR43247:SF1">
    <property type="entry name" value="PHOSPHOSERINE AMINOTRANSFERASE"/>
    <property type="match status" value="1"/>
</dbReference>
<dbReference type="CDD" id="cd00611">
    <property type="entry name" value="PSAT_like"/>
    <property type="match status" value="1"/>
</dbReference>
<feature type="binding site" evidence="11">
    <location>
        <position position="39"/>
    </location>
    <ligand>
        <name>L-glutamate</name>
        <dbReference type="ChEBI" id="CHEBI:29985"/>
    </ligand>
</feature>
<dbReference type="PANTHER" id="PTHR43247">
    <property type="entry name" value="PHOSPHOSERINE AMINOTRANSFERASE"/>
    <property type="match status" value="1"/>
</dbReference>
<protein>
    <recommendedName>
        <fullName evidence="11">Phosphoserine aminotransferase</fullName>
        <ecNumber evidence="11">2.6.1.52</ecNumber>
    </recommendedName>
    <alternativeName>
        <fullName evidence="11">Phosphohydroxythreonine aminotransferase</fullName>
        <shortName evidence="11">PSAT</shortName>
    </alternativeName>
</protein>
<feature type="modified residue" description="N6-(pyridoxal phosphate)lysine" evidence="11">
    <location>
        <position position="194"/>
    </location>
</feature>
<keyword evidence="11" id="KW-0963">Cytoplasm</keyword>
<dbReference type="InterPro" id="IPR020578">
    <property type="entry name" value="Aminotrans_V_PyrdxlP_BS"/>
</dbReference>
<feature type="binding site" evidence="11">
    <location>
        <position position="170"/>
    </location>
    <ligand>
        <name>pyridoxal 5'-phosphate</name>
        <dbReference type="ChEBI" id="CHEBI:597326"/>
    </ligand>
</feature>
<comment type="caution">
    <text evidence="11">Lacks conserved residue(s) required for the propagation of feature annotation.</text>
</comment>
<comment type="subunit">
    <text evidence="11">Homodimer.</text>
</comment>
<dbReference type="InterPro" id="IPR000192">
    <property type="entry name" value="Aminotrans_V_dom"/>
</dbReference>
<evidence type="ECO:0000256" key="6">
    <source>
        <dbReference type="ARBA" id="ARBA00022679"/>
    </source>
</evidence>
<dbReference type="Pfam" id="PF00266">
    <property type="entry name" value="Aminotran_5"/>
    <property type="match status" value="1"/>
</dbReference>
<sequence>MYNFSAGPAQLPLPVLEQAAAELTDWQGSGMSVLEVSHRGKDFVACAADAESAFRRVANVPSNYRILFLAGGATGQFSAIPMNLAARGATAAYLNTGQWSKKAIKEAGRQGVDVRVVADESASAYTTTPEPGSFTVPVDAAYLHYTPNETIGGVEFPYIPDAGDVPLVADFSSTYLSRPIDVERFGVIYGGAQKNLGPAGLAIVVVREDLLGRAREDVPAIWDWKVMAEADSMLNTPPTFSIYLLGLILHWIESTGGLEAMGERNCAKAERLYAAIDASDFYNNPVQARSRSWMNIPFTLADPALDADFLAGADAVGLTNLKGHRSVGGMRASIYNAMPADGVTALIDYMTEFERTRA</sequence>
<dbReference type="GO" id="GO:0006564">
    <property type="term" value="P:L-serine biosynthetic process"/>
    <property type="evidence" value="ECO:0007669"/>
    <property type="project" value="UniProtKB-UniRule"/>
</dbReference>
<dbReference type="Gene3D" id="3.90.1150.10">
    <property type="entry name" value="Aspartate Aminotransferase, domain 1"/>
    <property type="match status" value="1"/>
</dbReference>
<dbReference type="InterPro" id="IPR015424">
    <property type="entry name" value="PyrdxlP-dep_Trfase"/>
</dbReference>
<evidence type="ECO:0000259" key="13">
    <source>
        <dbReference type="Pfam" id="PF00266"/>
    </source>
</evidence>
<comment type="subcellular location">
    <subcellularLocation>
        <location evidence="11">Cytoplasm</location>
    </subcellularLocation>
</comment>
<dbReference type="UniPathway" id="UPA00244">
    <property type="reaction ID" value="UER00311"/>
</dbReference>
<feature type="binding site" evidence="11">
    <location>
        <position position="150"/>
    </location>
    <ligand>
        <name>pyridoxal 5'-phosphate</name>
        <dbReference type="ChEBI" id="CHEBI:597326"/>
    </ligand>
</feature>
<dbReference type="GO" id="GO:0008615">
    <property type="term" value="P:pyridoxine biosynthetic process"/>
    <property type="evidence" value="ECO:0007669"/>
    <property type="project" value="UniProtKB-UniRule"/>
</dbReference>
<dbReference type="STRING" id="1892869.ACGLYG10_2840"/>
<dbReference type="GO" id="GO:0005737">
    <property type="term" value="C:cytoplasm"/>
    <property type="evidence" value="ECO:0007669"/>
    <property type="project" value="UniProtKB-SubCell"/>
</dbReference>
<comment type="function">
    <text evidence="1 11">Catalyzes the reversible conversion of 3-phosphohydroxypyruvate to phosphoserine and of 3-hydroxy-2-oxo-4-phosphonooxybutanoate to phosphohydroxythreonine.</text>
</comment>
<dbReference type="Gene3D" id="3.40.640.10">
    <property type="entry name" value="Type I PLP-dependent aspartate aminotransferase-like (Major domain)"/>
    <property type="match status" value="1"/>
</dbReference>
<evidence type="ECO:0000256" key="11">
    <source>
        <dbReference type="HAMAP-Rule" id="MF_00160"/>
    </source>
</evidence>
<comment type="similarity">
    <text evidence="3 11">Belongs to the class-V pyridoxal-phosphate-dependent aminotransferase family. SerC subfamily.</text>
</comment>
<dbReference type="Proteomes" id="UP000184291">
    <property type="component" value="Unassembled WGS sequence"/>
</dbReference>
<comment type="pathway">
    <text evidence="11">Cofactor biosynthesis; pyridoxine 5'-phosphate biosynthesis; pyridoxine 5'-phosphate from D-erythrose 4-phosphate: step 3/5.</text>
</comment>
<feature type="binding site" evidence="11">
    <location>
        <position position="99"/>
    </location>
    <ligand>
        <name>pyridoxal 5'-phosphate</name>
        <dbReference type="ChEBI" id="CHEBI:597326"/>
    </ligand>
</feature>
<dbReference type="HAMAP" id="MF_00160">
    <property type="entry name" value="SerC_aminotrans_5"/>
    <property type="match status" value="1"/>
</dbReference>
<name>A0A1M4S361_9ACTO</name>
<proteinExistence type="inferred from homology"/>
<dbReference type="NCBIfam" id="NF003764">
    <property type="entry name" value="PRK05355.1"/>
    <property type="match status" value="1"/>
</dbReference>
<dbReference type="GO" id="GO:0004648">
    <property type="term" value="F:O-phospho-L-serine:2-oxoglutarate aminotransferase activity"/>
    <property type="evidence" value="ECO:0007669"/>
    <property type="project" value="UniProtKB-UniRule"/>
</dbReference>
<keyword evidence="7 11" id="KW-0663">Pyridoxal phosphate</keyword>
<reference evidence="15" key="1">
    <citation type="submission" date="2016-09" db="EMBL/GenBank/DDBJ databases">
        <authorList>
            <person name="Strepis N."/>
        </authorList>
    </citation>
    <scope>NUCLEOTIDE SEQUENCE [LARGE SCALE GENOMIC DNA]</scope>
</reference>
<keyword evidence="4 11" id="KW-0032">Aminotransferase</keyword>
<dbReference type="SUPFAM" id="SSF53383">
    <property type="entry name" value="PLP-dependent transferases"/>
    <property type="match status" value="1"/>
</dbReference>
<feature type="binding site" evidence="11">
    <location>
        <position position="193"/>
    </location>
    <ligand>
        <name>pyridoxal 5'-phosphate</name>
        <dbReference type="ChEBI" id="CHEBI:597326"/>
    </ligand>
</feature>
<keyword evidence="11" id="KW-0664">Pyridoxine biosynthesis</keyword>
<comment type="pathway">
    <text evidence="2 11 12">Amino-acid biosynthesis; L-serine biosynthesis; L-serine from 3-phospho-D-glycerate: step 2/3.</text>
</comment>
<gene>
    <name evidence="11" type="primary">serC</name>
    <name evidence="14" type="ORF">ACGLYG10_2840</name>
</gene>
<dbReference type="InterPro" id="IPR015421">
    <property type="entry name" value="PyrdxlP-dep_Trfase_major"/>
</dbReference>
<dbReference type="PROSITE" id="PS00595">
    <property type="entry name" value="AA_TRANSFER_CLASS_5"/>
    <property type="match status" value="1"/>
</dbReference>
<dbReference type="InterPro" id="IPR015422">
    <property type="entry name" value="PyrdxlP-dep_Trfase_small"/>
</dbReference>
<evidence type="ECO:0000256" key="9">
    <source>
        <dbReference type="ARBA" id="ARBA00047630"/>
    </source>
</evidence>
<dbReference type="InterPro" id="IPR022278">
    <property type="entry name" value="Pser_aminoTfrase"/>
</dbReference>